<keyword evidence="2" id="KW-1185">Reference proteome</keyword>
<comment type="caution">
    <text evidence="1">The sequence shown here is derived from an EMBL/GenBank/DDBJ whole genome shotgun (WGS) entry which is preliminary data.</text>
</comment>
<evidence type="ECO:0000313" key="2">
    <source>
        <dbReference type="Proteomes" id="UP000664032"/>
    </source>
</evidence>
<organism evidence="1 2">
    <name type="scientific">Psilocybe cubensis</name>
    <name type="common">Psychedelic mushroom</name>
    <name type="synonym">Stropharia cubensis</name>
    <dbReference type="NCBI Taxonomy" id="181762"/>
    <lineage>
        <taxon>Eukaryota</taxon>
        <taxon>Fungi</taxon>
        <taxon>Dikarya</taxon>
        <taxon>Basidiomycota</taxon>
        <taxon>Agaricomycotina</taxon>
        <taxon>Agaricomycetes</taxon>
        <taxon>Agaricomycetidae</taxon>
        <taxon>Agaricales</taxon>
        <taxon>Agaricineae</taxon>
        <taxon>Strophariaceae</taxon>
        <taxon>Psilocybe</taxon>
    </lineage>
</organism>
<accession>A0ACB8GTD6</accession>
<evidence type="ECO:0000313" key="1">
    <source>
        <dbReference type="EMBL" id="KAH9478926.1"/>
    </source>
</evidence>
<gene>
    <name evidence="1" type="ORF">JR316_0009389</name>
</gene>
<protein>
    <submittedName>
        <fullName evidence="1">Uncharacterized protein</fullName>
    </submittedName>
</protein>
<dbReference type="Proteomes" id="UP000664032">
    <property type="component" value="Unassembled WGS sequence"/>
</dbReference>
<dbReference type="EMBL" id="JAFIQS020000008">
    <property type="protein sequence ID" value="KAH9478926.1"/>
    <property type="molecule type" value="Genomic_DNA"/>
</dbReference>
<sequence>MLIELLSYLLSSQKHTCGNRRQGLQCEKALKKASRTQMVQDFPLMKILLALSTFIAFPFAASVTLADVQADINTIIAVATTYDQDIIALSADTPSVITILDVHTDAEVLISSLNQLTADLKSLPLPIDDDDVTSLLNNITSYVSPITDALSEIILKKSAFASSDVAGVPAIILRDLIGLNASNSNLETTILATFPEMDCHTTAVDSAFANAIAAYTN</sequence>
<name>A0ACB8GTD6_PSICU</name>
<proteinExistence type="predicted"/>
<reference evidence="1" key="1">
    <citation type="submission" date="2021-10" db="EMBL/GenBank/DDBJ databases">
        <title>Psilocybe cubensis genome.</title>
        <authorList>
            <person name="Mckernan K.J."/>
            <person name="Crawford S."/>
            <person name="Trippe A."/>
            <person name="Kane L.T."/>
            <person name="Mclaughlin S."/>
        </authorList>
    </citation>
    <scope>NUCLEOTIDE SEQUENCE</scope>
    <source>
        <strain evidence="1">MGC-MH-2018</strain>
    </source>
</reference>